<protein>
    <submittedName>
        <fullName evidence="3">Sortase</fullName>
    </submittedName>
</protein>
<dbReference type="EMBL" id="CP075584">
    <property type="protein sequence ID" value="WBM79385.1"/>
    <property type="molecule type" value="Genomic_DNA"/>
</dbReference>
<evidence type="ECO:0000256" key="2">
    <source>
        <dbReference type="SAM" id="SignalP"/>
    </source>
</evidence>
<sequence length="182" mass="17637">MLKKTLATIALAVLAVFTVPAAANAAGYVPNSNITISGNQVAGSIIVIDFSGASFTAGENISFSVSGAGVVTLSNFKSATATLVKPASSTGAASLNVTLPADATGSYTTTATGLTSGSVGTATITVKAADAGATSADSSAGGLASTGYNAPVLLIWAAAGALLLGVALVVVLSFVRRRRLAA</sequence>
<evidence type="ECO:0000313" key="3">
    <source>
        <dbReference type="EMBL" id="WBM79385.1"/>
    </source>
</evidence>
<dbReference type="Proteomes" id="UP001212421">
    <property type="component" value="Chromosome"/>
</dbReference>
<reference evidence="3 4" key="1">
    <citation type="submission" date="2021-05" db="EMBL/GenBank/DDBJ databases">
        <authorList>
            <person name="Kumar R."/>
            <person name="Kumar A."/>
            <person name="Mukhia S."/>
        </authorList>
    </citation>
    <scope>NUCLEOTIDE SEQUENCE [LARGE SCALE GENOMIC DNA]</scope>
    <source>
        <strain evidence="3 4">ERMR7:08</strain>
    </source>
</reference>
<feature type="signal peptide" evidence="2">
    <location>
        <begin position="1"/>
        <end position="25"/>
    </location>
</feature>
<keyword evidence="1" id="KW-0812">Transmembrane</keyword>
<organism evidence="3 4">
    <name type="scientific">Cryobacterium breve</name>
    <dbReference type="NCBI Taxonomy" id="1259258"/>
    <lineage>
        <taxon>Bacteria</taxon>
        <taxon>Bacillati</taxon>
        <taxon>Actinomycetota</taxon>
        <taxon>Actinomycetes</taxon>
        <taxon>Micrococcales</taxon>
        <taxon>Microbacteriaceae</taxon>
        <taxon>Cryobacterium</taxon>
    </lineage>
</organism>
<evidence type="ECO:0000256" key="1">
    <source>
        <dbReference type="SAM" id="Phobius"/>
    </source>
</evidence>
<proteinExistence type="predicted"/>
<keyword evidence="1" id="KW-0472">Membrane</keyword>
<dbReference type="RefSeq" id="WP_281533934.1">
    <property type="nucleotide sequence ID" value="NZ_CP075584.1"/>
</dbReference>
<gene>
    <name evidence="3" type="ORF">KIV56_13400</name>
</gene>
<feature type="transmembrane region" description="Helical" evidence="1">
    <location>
        <begin position="153"/>
        <end position="175"/>
    </location>
</feature>
<keyword evidence="1" id="KW-1133">Transmembrane helix</keyword>
<accession>A0ABY7NCT1</accession>
<feature type="chain" id="PRO_5045190081" evidence="2">
    <location>
        <begin position="26"/>
        <end position="182"/>
    </location>
</feature>
<keyword evidence="2" id="KW-0732">Signal</keyword>
<keyword evidence="4" id="KW-1185">Reference proteome</keyword>
<name>A0ABY7NCT1_9MICO</name>
<evidence type="ECO:0000313" key="4">
    <source>
        <dbReference type="Proteomes" id="UP001212421"/>
    </source>
</evidence>